<evidence type="ECO:0000313" key="6">
    <source>
        <dbReference type="Proteomes" id="UP000064939"/>
    </source>
</evidence>
<dbReference type="InterPro" id="IPR003313">
    <property type="entry name" value="AraC-bd"/>
</dbReference>
<evidence type="ECO:0000256" key="3">
    <source>
        <dbReference type="ARBA" id="ARBA00023163"/>
    </source>
</evidence>
<dbReference type="SUPFAM" id="SSF51215">
    <property type="entry name" value="Regulatory protein AraC"/>
    <property type="match status" value="1"/>
</dbReference>
<dbReference type="PROSITE" id="PS01124">
    <property type="entry name" value="HTH_ARAC_FAMILY_2"/>
    <property type="match status" value="1"/>
</dbReference>
<evidence type="ECO:0000256" key="2">
    <source>
        <dbReference type="ARBA" id="ARBA00023125"/>
    </source>
</evidence>
<dbReference type="InterPro" id="IPR037923">
    <property type="entry name" value="HTH-like"/>
</dbReference>
<dbReference type="Pfam" id="PF02311">
    <property type="entry name" value="AraC_binding"/>
    <property type="match status" value="1"/>
</dbReference>
<proteinExistence type="predicted"/>
<sequence length="272" mass="31174">MEIVEYRHLHELKGLEFLSASFHNTQFSKHTHEGYCIGIIEDGAQSFLRTHDQFIAPKGDIIIINADEVHTGSSAVETGWCYRSIYPTPEMFQEISVDFFNEQGVIPWFSKAVIHDEGLAAQLKILFDILLSKNNGLFKESLFISTMALLLQRHSKVQKELKMLSRSDSKILKVKDILYFEPEKDHQLSDLAKMVGLSPWHLLRQFKYATGFPPHAWLIQARLRKSLALLKKGVGIALTAQLCGFSDQSHFNRHFKRSLGCTPVQYIANHRY</sequence>
<gene>
    <name evidence="5" type="ORF">AOY20_08960</name>
</gene>
<keyword evidence="1" id="KW-0805">Transcription regulation</keyword>
<keyword evidence="6" id="KW-1185">Reference proteome</keyword>
<dbReference type="STRING" id="1324350.AOY20_08960"/>
<dbReference type="InterPro" id="IPR050204">
    <property type="entry name" value="AraC_XylS_family_regulators"/>
</dbReference>
<evidence type="ECO:0000256" key="1">
    <source>
        <dbReference type="ARBA" id="ARBA00023015"/>
    </source>
</evidence>
<accession>A0A0N9WE85</accession>
<dbReference type="GO" id="GO:0043565">
    <property type="term" value="F:sequence-specific DNA binding"/>
    <property type="evidence" value="ECO:0007669"/>
    <property type="project" value="InterPro"/>
</dbReference>
<protein>
    <submittedName>
        <fullName evidence="5">AraC family transcriptional regulator</fullName>
    </submittedName>
</protein>
<evidence type="ECO:0000313" key="5">
    <source>
        <dbReference type="EMBL" id="ALH95647.1"/>
    </source>
</evidence>
<dbReference type="RefSeq" id="WP_054581538.1">
    <property type="nucleotide sequence ID" value="NZ_CP012808.1"/>
</dbReference>
<dbReference type="PANTHER" id="PTHR46796">
    <property type="entry name" value="HTH-TYPE TRANSCRIPTIONAL ACTIVATOR RHAS-RELATED"/>
    <property type="match status" value="1"/>
</dbReference>
<dbReference type="KEGG" id="aei:AOY20_08960"/>
<dbReference type="AlphaFoldDB" id="A0A0N9WE85"/>
<dbReference type="InterPro" id="IPR009057">
    <property type="entry name" value="Homeodomain-like_sf"/>
</dbReference>
<dbReference type="Proteomes" id="UP000064939">
    <property type="component" value="Chromosome"/>
</dbReference>
<dbReference type="SUPFAM" id="SSF46689">
    <property type="entry name" value="Homeodomain-like"/>
    <property type="match status" value="2"/>
</dbReference>
<dbReference type="EMBL" id="CP012808">
    <property type="protein sequence ID" value="ALH95647.1"/>
    <property type="molecule type" value="Genomic_DNA"/>
</dbReference>
<keyword evidence="3" id="KW-0804">Transcription</keyword>
<dbReference type="Pfam" id="PF12833">
    <property type="entry name" value="HTH_18"/>
    <property type="match status" value="1"/>
</dbReference>
<keyword evidence="2" id="KW-0238">DNA-binding</keyword>
<evidence type="ECO:0000259" key="4">
    <source>
        <dbReference type="PROSITE" id="PS01124"/>
    </source>
</evidence>
<dbReference type="Gene3D" id="1.10.10.60">
    <property type="entry name" value="Homeodomain-like"/>
    <property type="match status" value="2"/>
</dbReference>
<feature type="domain" description="HTH araC/xylS-type" evidence="4">
    <location>
        <begin position="172"/>
        <end position="269"/>
    </location>
</feature>
<organism evidence="5 6">
    <name type="scientific">Acinetobacter equi</name>
    <dbReference type="NCBI Taxonomy" id="1324350"/>
    <lineage>
        <taxon>Bacteria</taxon>
        <taxon>Pseudomonadati</taxon>
        <taxon>Pseudomonadota</taxon>
        <taxon>Gammaproteobacteria</taxon>
        <taxon>Moraxellales</taxon>
        <taxon>Moraxellaceae</taxon>
        <taxon>Acinetobacter</taxon>
    </lineage>
</organism>
<dbReference type="GO" id="GO:0003700">
    <property type="term" value="F:DNA-binding transcription factor activity"/>
    <property type="evidence" value="ECO:0007669"/>
    <property type="project" value="InterPro"/>
</dbReference>
<dbReference type="PANTHER" id="PTHR46796:SF2">
    <property type="entry name" value="TRANSCRIPTIONAL REGULATORY PROTEIN"/>
    <property type="match status" value="1"/>
</dbReference>
<dbReference type="InterPro" id="IPR018060">
    <property type="entry name" value="HTH_AraC"/>
</dbReference>
<reference evidence="5 6" key="1">
    <citation type="journal article" date="2015" name="Int. J. Syst. Evol. Microbiol.">
        <title>Acinetobacter equi sp. nov. isolated from horse faeces.</title>
        <authorList>
            <person name="Poppel M.T."/>
            <person name="Skiebe E."/>
            <person name="Laue M."/>
            <person name="Bergmann H."/>
            <person name="Ebersberger I."/>
            <person name="Garn T."/>
            <person name="Fruth A."/>
            <person name="Baumgardt S."/>
            <person name="Busse H.J."/>
            <person name="Wilharm G."/>
        </authorList>
    </citation>
    <scope>NUCLEOTIDE SEQUENCE [LARGE SCALE GENOMIC DNA]</scope>
    <source>
        <strain evidence="5 6">114</strain>
    </source>
</reference>
<dbReference type="OrthoDB" id="9809338at2"/>
<name>A0A0N9WE85_9GAMM</name>
<dbReference type="SMART" id="SM00342">
    <property type="entry name" value="HTH_ARAC"/>
    <property type="match status" value="1"/>
</dbReference>